<evidence type="ECO:0000313" key="1">
    <source>
        <dbReference type="EMBL" id="PSS16784.1"/>
    </source>
</evidence>
<proteinExistence type="predicted"/>
<evidence type="ECO:0000313" key="2">
    <source>
        <dbReference type="Proteomes" id="UP000241818"/>
    </source>
</evidence>
<dbReference type="GeneID" id="36568918"/>
<dbReference type="EMBL" id="KZ679012">
    <property type="protein sequence ID" value="PSS16784.1"/>
    <property type="molecule type" value="Genomic_DNA"/>
</dbReference>
<protein>
    <submittedName>
        <fullName evidence="1">Uncharacterized protein</fullName>
    </submittedName>
</protein>
<dbReference type="Proteomes" id="UP000241818">
    <property type="component" value="Unassembled WGS sequence"/>
</dbReference>
<accession>A0A2T3B062</accession>
<dbReference type="RefSeq" id="XP_024720292.1">
    <property type="nucleotide sequence ID" value="XM_024860837.1"/>
</dbReference>
<organism evidence="1 2">
    <name type="scientific">Amorphotheca resinae ATCC 22711</name>
    <dbReference type="NCBI Taxonomy" id="857342"/>
    <lineage>
        <taxon>Eukaryota</taxon>
        <taxon>Fungi</taxon>
        <taxon>Dikarya</taxon>
        <taxon>Ascomycota</taxon>
        <taxon>Pezizomycotina</taxon>
        <taxon>Leotiomycetes</taxon>
        <taxon>Helotiales</taxon>
        <taxon>Amorphothecaceae</taxon>
        <taxon>Amorphotheca</taxon>
    </lineage>
</organism>
<sequence>KLYLYLVVFKDINKTTIILERSFINKVLENLVNNIYIIYLNNILIYSINKEEYI</sequence>
<feature type="non-terminal residue" evidence="1">
    <location>
        <position position="1"/>
    </location>
</feature>
<dbReference type="InParanoid" id="A0A2T3B062"/>
<keyword evidence="2" id="KW-1185">Reference proteome</keyword>
<dbReference type="AlphaFoldDB" id="A0A2T3B062"/>
<gene>
    <name evidence="1" type="ORF">M430DRAFT_103043</name>
</gene>
<reference evidence="1 2" key="1">
    <citation type="journal article" date="2018" name="New Phytol.">
        <title>Comparative genomics and transcriptomics depict ericoid mycorrhizal fungi as versatile saprotrophs and plant mutualists.</title>
        <authorList>
            <person name="Martino E."/>
            <person name="Morin E."/>
            <person name="Grelet G.A."/>
            <person name="Kuo A."/>
            <person name="Kohler A."/>
            <person name="Daghino S."/>
            <person name="Barry K.W."/>
            <person name="Cichocki N."/>
            <person name="Clum A."/>
            <person name="Dockter R.B."/>
            <person name="Hainaut M."/>
            <person name="Kuo R.C."/>
            <person name="LaButti K."/>
            <person name="Lindahl B.D."/>
            <person name="Lindquist E.A."/>
            <person name="Lipzen A."/>
            <person name="Khouja H.R."/>
            <person name="Magnuson J."/>
            <person name="Murat C."/>
            <person name="Ohm R.A."/>
            <person name="Singer S.W."/>
            <person name="Spatafora J.W."/>
            <person name="Wang M."/>
            <person name="Veneault-Fourrey C."/>
            <person name="Henrissat B."/>
            <person name="Grigoriev I.V."/>
            <person name="Martin F.M."/>
            <person name="Perotto S."/>
        </authorList>
    </citation>
    <scope>NUCLEOTIDE SEQUENCE [LARGE SCALE GENOMIC DNA]</scope>
    <source>
        <strain evidence="1 2">ATCC 22711</strain>
    </source>
</reference>
<name>A0A2T3B062_AMORE</name>